<gene>
    <name evidence="15" type="ORF">QWY31_07340</name>
</gene>
<evidence type="ECO:0000256" key="12">
    <source>
        <dbReference type="SAM" id="SignalP"/>
    </source>
</evidence>
<keyword evidence="2 10" id="KW-0813">Transport</keyword>
<keyword evidence="4 10" id="KW-0812">Transmembrane</keyword>
<dbReference type="Pfam" id="PF13715">
    <property type="entry name" value="CarbopepD_reg_2"/>
    <property type="match status" value="1"/>
</dbReference>
<dbReference type="Pfam" id="PF00593">
    <property type="entry name" value="TonB_dep_Rec_b-barrel"/>
    <property type="match status" value="1"/>
</dbReference>
<proteinExistence type="inferred from homology"/>
<dbReference type="SUPFAM" id="SSF56935">
    <property type="entry name" value="Porins"/>
    <property type="match status" value="1"/>
</dbReference>
<protein>
    <submittedName>
        <fullName evidence="15">TonB-dependent receptor</fullName>
    </submittedName>
</protein>
<feature type="domain" description="TonB-dependent receptor plug" evidence="14">
    <location>
        <begin position="125"/>
        <end position="233"/>
    </location>
</feature>
<comment type="subcellular location">
    <subcellularLocation>
        <location evidence="1 10">Cell outer membrane</location>
        <topology evidence="1 10">Multi-pass membrane protein</topology>
    </subcellularLocation>
</comment>
<feature type="chain" id="PRO_5046351991" evidence="12">
    <location>
        <begin position="26"/>
        <end position="987"/>
    </location>
</feature>
<dbReference type="EMBL" id="JAUHJS010000003">
    <property type="protein sequence ID" value="MDN4165309.1"/>
    <property type="molecule type" value="Genomic_DNA"/>
</dbReference>
<evidence type="ECO:0000256" key="4">
    <source>
        <dbReference type="ARBA" id="ARBA00022692"/>
    </source>
</evidence>
<comment type="caution">
    <text evidence="15">The sequence shown here is derived from an EMBL/GenBank/DDBJ whole genome shotgun (WGS) entry which is preliminary data.</text>
</comment>
<dbReference type="Gene3D" id="2.40.170.20">
    <property type="entry name" value="TonB-dependent receptor, beta-barrel domain"/>
    <property type="match status" value="1"/>
</dbReference>
<evidence type="ECO:0000313" key="15">
    <source>
        <dbReference type="EMBL" id="MDN4165309.1"/>
    </source>
</evidence>
<accession>A0ABT8F4X9</accession>
<keyword evidence="8 15" id="KW-0675">Receptor</keyword>
<evidence type="ECO:0000256" key="8">
    <source>
        <dbReference type="ARBA" id="ARBA00023170"/>
    </source>
</evidence>
<evidence type="ECO:0000256" key="9">
    <source>
        <dbReference type="ARBA" id="ARBA00023237"/>
    </source>
</evidence>
<evidence type="ECO:0000256" key="11">
    <source>
        <dbReference type="RuleBase" id="RU003357"/>
    </source>
</evidence>
<evidence type="ECO:0000256" key="1">
    <source>
        <dbReference type="ARBA" id="ARBA00004571"/>
    </source>
</evidence>
<keyword evidence="7 10" id="KW-0472">Membrane</keyword>
<dbReference type="Proteomes" id="UP001168552">
    <property type="component" value="Unassembled WGS sequence"/>
</dbReference>
<evidence type="ECO:0000256" key="10">
    <source>
        <dbReference type="PROSITE-ProRule" id="PRU01360"/>
    </source>
</evidence>
<feature type="signal peptide" evidence="12">
    <location>
        <begin position="1"/>
        <end position="25"/>
    </location>
</feature>
<evidence type="ECO:0000256" key="3">
    <source>
        <dbReference type="ARBA" id="ARBA00022452"/>
    </source>
</evidence>
<dbReference type="SUPFAM" id="SSF49464">
    <property type="entry name" value="Carboxypeptidase regulatory domain-like"/>
    <property type="match status" value="1"/>
</dbReference>
<dbReference type="InterPro" id="IPR039426">
    <property type="entry name" value="TonB-dep_rcpt-like"/>
</dbReference>
<dbReference type="InterPro" id="IPR012910">
    <property type="entry name" value="Plug_dom"/>
</dbReference>
<evidence type="ECO:0000313" key="16">
    <source>
        <dbReference type="Proteomes" id="UP001168552"/>
    </source>
</evidence>
<reference evidence="15" key="1">
    <citation type="submission" date="2023-06" db="EMBL/GenBank/DDBJ databases">
        <title>Cytophagales bacterium Strain LB-30, isolated from soil.</title>
        <authorList>
            <person name="Liu B."/>
        </authorList>
    </citation>
    <scope>NUCLEOTIDE SEQUENCE</scope>
    <source>
        <strain evidence="15">LB-30</strain>
    </source>
</reference>
<dbReference type="InterPro" id="IPR008969">
    <property type="entry name" value="CarboxyPept-like_regulatory"/>
</dbReference>
<dbReference type="InterPro" id="IPR037066">
    <property type="entry name" value="Plug_dom_sf"/>
</dbReference>
<dbReference type="RefSeq" id="WP_320003834.1">
    <property type="nucleotide sequence ID" value="NZ_JAUHJS010000003.1"/>
</dbReference>
<dbReference type="Pfam" id="PF07715">
    <property type="entry name" value="Plug"/>
    <property type="match status" value="1"/>
</dbReference>
<comment type="similarity">
    <text evidence="10 11">Belongs to the TonB-dependent receptor family.</text>
</comment>
<evidence type="ECO:0000259" key="14">
    <source>
        <dbReference type="Pfam" id="PF07715"/>
    </source>
</evidence>
<dbReference type="Gene3D" id="2.60.40.1120">
    <property type="entry name" value="Carboxypeptidase-like, regulatory domain"/>
    <property type="match status" value="1"/>
</dbReference>
<evidence type="ECO:0000256" key="6">
    <source>
        <dbReference type="ARBA" id="ARBA00023077"/>
    </source>
</evidence>
<organism evidence="15 16">
    <name type="scientific">Shiella aurantiaca</name>
    <dbReference type="NCBI Taxonomy" id="3058365"/>
    <lineage>
        <taxon>Bacteria</taxon>
        <taxon>Pseudomonadati</taxon>
        <taxon>Bacteroidota</taxon>
        <taxon>Cytophagia</taxon>
        <taxon>Cytophagales</taxon>
        <taxon>Shiellaceae</taxon>
        <taxon>Shiella</taxon>
    </lineage>
</organism>
<dbReference type="InterPro" id="IPR036942">
    <property type="entry name" value="Beta-barrel_TonB_sf"/>
</dbReference>
<dbReference type="PROSITE" id="PS52016">
    <property type="entry name" value="TONB_DEPENDENT_REC_3"/>
    <property type="match status" value="1"/>
</dbReference>
<feature type="domain" description="TonB-dependent receptor-like beta-barrel" evidence="13">
    <location>
        <begin position="507"/>
        <end position="957"/>
    </location>
</feature>
<evidence type="ECO:0000256" key="2">
    <source>
        <dbReference type="ARBA" id="ARBA00022448"/>
    </source>
</evidence>
<evidence type="ECO:0000256" key="7">
    <source>
        <dbReference type="ARBA" id="ARBA00023136"/>
    </source>
</evidence>
<keyword evidence="5 12" id="KW-0732">Signal</keyword>
<dbReference type="InterPro" id="IPR000531">
    <property type="entry name" value="Beta-barrel_TonB"/>
</dbReference>
<keyword evidence="6 11" id="KW-0798">TonB box</keyword>
<keyword evidence="16" id="KW-1185">Reference proteome</keyword>
<dbReference type="Gene3D" id="2.170.130.10">
    <property type="entry name" value="TonB-dependent receptor, plug domain"/>
    <property type="match status" value="1"/>
</dbReference>
<name>A0ABT8F4X9_9BACT</name>
<dbReference type="PANTHER" id="PTHR30069">
    <property type="entry name" value="TONB-DEPENDENT OUTER MEMBRANE RECEPTOR"/>
    <property type="match status" value="1"/>
</dbReference>
<keyword evidence="9 10" id="KW-0998">Cell outer membrane</keyword>
<keyword evidence="3 10" id="KW-1134">Transmembrane beta strand</keyword>
<evidence type="ECO:0000256" key="5">
    <source>
        <dbReference type="ARBA" id="ARBA00022729"/>
    </source>
</evidence>
<evidence type="ECO:0000259" key="13">
    <source>
        <dbReference type="Pfam" id="PF00593"/>
    </source>
</evidence>
<dbReference type="PANTHER" id="PTHR30069:SF29">
    <property type="entry name" value="HEMOGLOBIN AND HEMOGLOBIN-HAPTOGLOBIN-BINDING PROTEIN 1-RELATED"/>
    <property type="match status" value="1"/>
</dbReference>
<sequence length="987" mass="109127">MKRKSIFLASLLLCVILGFTSSAWAQSTSISGNIVDAKSNEGLVGVNIIVKGKVIGTITDFDGNFALKVNQAPPLTLQVSIIGYKTQEIEITTEMTTGLSIKLEEEVILGQEVVVSASRVEESILKSPVTIEKMDRLAIESTPSDNYYKAIANLKGVDVASSSINFQIINTRGFGSTGNTRFVQLTDGMDTQAPALNFPIGNLNGPSELDVESLELIPGAASALYGPSAFNGVLLVNSKNAFEYQGLSAFVKQGVNHVDGKDHPISPMYEASLRYAKAFNNKFAFKVNGSFMRATDWHGTDATDREIGRTPNGFSFNPGADRLHFQGDEASINLAILRLSSAYATFAGNNNPYQQNIFFENPNDPNARVTALDYASDLPNHVVSITPYEERDLINYNAQNVKANAGLYYRVNDKMELSYLFNGGWGTSIYTGAQRYSLSNFSIMQHRLQLRSDNFYVRAYTTQENSGDSYITEFLAKRVNDLAVQAANPLFSDVTGYLVTYAAEYSRYLYDNGLNPGDIQGLNADQRLQVEQAAHQYARGITDGKFHLDPNSENFKNIKERAQNGVVPVGPKFNDRSALYHGEAQYDFKNEIDFMSLQMGGSYRVFVLNSNGTIFADTPGNPITISEYGIYAQAAKDITDNLKLSGSLRYDKNQNFKGQINPRLSAVYELFDNHNVRISYQTGFRFPTTQGQHIDLNILTARLLGGLPEYAIKYNLTERSATGEPLAFDGATVNAYSAAVFEQGASTPVLFDPANTGLLTPITELDPVKPERVRSLELGYKSLINNKFLIDFAYYYNIYTDFITQIRVRKATALPDGSPNYASLLNGTADNTFQVYTNFNKPVSSQGSAIGLTYSLPKNYSLSSNYSWNVLIDDPSKDGFLAEFNTPEHKVNVTFANRKLTNNLGFGVTWRWQSAFEWQSSFTVPANGTVDAFQTLDAQLSYRLKELKSVVKVGGSNIFNKYYLQSVGGPNIGAIYYISLTFDQQMN</sequence>